<dbReference type="InterPro" id="IPR006935">
    <property type="entry name" value="Helicase/UvrB_N"/>
</dbReference>
<reference evidence="6 7" key="1">
    <citation type="journal article" date="2015" name="Genome Announc.">
        <title>Expanding the biotechnology potential of lactobacilli through comparative genomics of 213 strains and associated genera.</title>
        <authorList>
            <person name="Sun Z."/>
            <person name="Harris H.M."/>
            <person name="McCann A."/>
            <person name="Guo C."/>
            <person name="Argimon S."/>
            <person name="Zhang W."/>
            <person name="Yang X."/>
            <person name="Jeffery I.B."/>
            <person name="Cooney J.C."/>
            <person name="Kagawa T.F."/>
            <person name="Liu W."/>
            <person name="Song Y."/>
            <person name="Salvetti E."/>
            <person name="Wrobel A."/>
            <person name="Rasinkangas P."/>
            <person name="Parkhill J."/>
            <person name="Rea M.C."/>
            <person name="O'Sullivan O."/>
            <person name="Ritari J."/>
            <person name="Douillard F.P."/>
            <person name="Paul Ross R."/>
            <person name="Yang R."/>
            <person name="Briner A.E."/>
            <person name="Felis G.E."/>
            <person name="de Vos W.M."/>
            <person name="Barrangou R."/>
            <person name="Klaenhammer T.R."/>
            <person name="Caufield P.W."/>
            <person name="Cui Y."/>
            <person name="Zhang H."/>
            <person name="O'Toole P.W."/>
        </authorList>
    </citation>
    <scope>NUCLEOTIDE SEQUENCE [LARGE SCALE GENOMIC DNA]</scope>
    <source>
        <strain evidence="6 7">DSM 16230</strain>
    </source>
</reference>
<evidence type="ECO:0000256" key="1">
    <source>
        <dbReference type="ARBA" id="ARBA00022741"/>
    </source>
</evidence>
<dbReference type="Proteomes" id="UP000051166">
    <property type="component" value="Unassembled WGS sequence"/>
</dbReference>
<dbReference type="Pfam" id="PF04851">
    <property type="entry name" value="ResIII"/>
    <property type="match status" value="1"/>
</dbReference>
<accession>A0A0R1V9E5</accession>
<dbReference type="OrthoDB" id="2077914at2"/>
<dbReference type="PANTHER" id="PTHR30580">
    <property type="entry name" value="PRIMOSOMAL PROTEIN N"/>
    <property type="match status" value="1"/>
</dbReference>
<evidence type="ECO:0000256" key="3">
    <source>
        <dbReference type="ARBA" id="ARBA00023125"/>
    </source>
</evidence>
<keyword evidence="3" id="KW-0238">DNA-binding</keyword>
<dbReference type="SUPFAM" id="SSF52540">
    <property type="entry name" value="P-loop containing nucleoside triphosphate hydrolases"/>
    <property type="match status" value="1"/>
</dbReference>
<dbReference type="GO" id="GO:0016787">
    <property type="term" value="F:hydrolase activity"/>
    <property type="evidence" value="ECO:0007669"/>
    <property type="project" value="InterPro"/>
</dbReference>
<feature type="domain" description="Helicase C-terminal" evidence="5">
    <location>
        <begin position="255"/>
        <end position="413"/>
    </location>
</feature>
<keyword evidence="7" id="KW-1185">Reference proteome</keyword>
<dbReference type="GO" id="GO:0043138">
    <property type="term" value="F:3'-5' DNA helicase activity"/>
    <property type="evidence" value="ECO:0007669"/>
    <property type="project" value="TreeGrafter"/>
</dbReference>
<name>A0A0R1V9E5_9LACO</name>
<dbReference type="SMART" id="SM00487">
    <property type="entry name" value="DEXDc"/>
    <property type="match status" value="1"/>
</dbReference>
<evidence type="ECO:0000313" key="6">
    <source>
        <dbReference type="EMBL" id="KRM00212.1"/>
    </source>
</evidence>
<dbReference type="GO" id="GO:0006302">
    <property type="term" value="P:double-strand break repair"/>
    <property type="evidence" value="ECO:0007669"/>
    <property type="project" value="TreeGrafter"/>
</dbReference>
<organism evidence="6 7">
    <name type="scientific">Liquorilactobacillus satsumensis DSM 16230 = JCM 12392</name>
    <dbReference type="NCBI Taxonomy" id="1423801"/>
    <lineage>
        <taxon>Bacteria</taxon>
        <taxon>Bacillati</taxon>
        <taxon>Bacillota</taxon>
        <taxon>Bacilli</taxon>
        <taxon>Lactobacillales</taxon>
        <taxon>Lactobacillaceae</taxon>
        <taxon>Liquorilactobacillus</taxon>
    </lineage>
</organism>
<dbReference type="GO" id="GO:0005524">
    <property type="term" value="F:ATP binding"/>
    <property type="evidence" value="ECO:0007669"/>
    <property type="project" value="UniProtKB-KW"/>
</dbReference>
<dbReference type="InterPro" id="IPR027417">
    <property type="entry name" value="P-loop_NTPase"/>
</dbReference>
<keyword evidence="1" id="KW-0547">Nucleotide-binding</keyword>
<keyword evidence="2" id="KW-0067">ATP-binding</keyword>
<dbReference type="STRING" id="1423801.FD50_GL002187"/>
<evidence type="ECO:0000256" key="2">
    <source>
        <dbReference type="ARBA" id="ARBA00022840"/>
    </source>
</evidence>
<protein>
    <submittedName>
        <fullName evidence="6">ComF operon protein 1</fullName>
    </submittedName>
</protein>
<dbReference type="GO" id="GO:0006270">
    <property type="term" value="P:DNA replication initiation"/>
    <property type="evidence" value="ECO:0007669"/>
    <property type="project" value="TreeGrafter"/>
</dbReference>
<dbReference type="GO" id="GO:0003677">
    <property type="term" value="F:DNA binding"/>
    <property type="evidence" value="ECO:0007669"/>
    <property type="project" value="UniProtKB-KW"/>
</dbReference>
<evidence type="ECO:0000259" key="4">
    <source>
        <dbReference type="PROSITE" id="PS51192"/>
    </source>
</evidence>
<dbReference type="InterPro" id="IPR014001">
    <property type="entry name" value="Helicase_ATP-bd"/>
</dbReference>
<sequence length="413" mass="47175">MQTLWTKNRQKTALLPHGQYYCPRCLNFGRLTSLDTLYTISEPNFFEPPKQILTWKGQLSPYQQKTAKRLLQTIDQQETFLLWAVTGAGKTEILFPALARAFAQGKRVCLASPRIDVCNELYPRLMSAFSQISLVLLHGQQQQKYRYTQLVICTTHQLIRFVAAFDVLIVDEVDAFPFRNNAWLSYAVQTARKKNSTLLLLTATPTKQLLRQVHKGRLAFGYLPLRYHGYLLPQPQVFCEMAWKKKIAKGEVPARLKRILLTWIKQQKPFLVFVPRITLLAPVYRAICRVLPSKIQGTTVHASDVQRSAKVAKMRLGEYHFLVTTTILERGVTFPRLNVVVLGAGDEIFMQSVLVQIAGRVGRSRACPTGDVYFICTMQNTEIKAACKQIAFVNRKGRRMKNEMLSALPKKKI</sequence>
<dbReference type="EMBL" id="AZFQ01000012">
    <property type="protein sequence ID" value="KRM00212.1"/>
    <property type="molecule type" value="Genomic_DNA"/>
</dbReference>
<evidence type="ECO:0000313" key="7">
    <source>
        <dbReference type="Proteomes" id="UP000051166"/>
    </source>
</evidence>
<gene>
    <name evidence="6" type="ORF">FD50_GL002187</name>
</gene>
<feature type="domain" description="Helicase ATP-binding" evidence="4">
    <location>
        <begin position="71"/>
        <end position="223"/>
    </location>
</feature>
<comment type="caution">
    <text evidence="6">The sequence shown here is derived from an EMBL/GenBank/DDBJ whole genome shotgun (WGS) entry which is preliminary data.</text>
</comment>
<dbReference type="AlphaFoldDB" id="A0A0R1V9E5"/>
<dbReference type="InterPro" id="IPR001650">
    <property type="entry name" value="Helicase_C-like"/>
</dbReference>
<dbReference type="PROSITE" id="PS51194">
    <property type="entry name" value="HELICASE_CTER"/>
    <property type="match status" value="1"/>
</dbReference>
<dbReference type="PANTHER" id="PTHR30580:SF1">
    <property type="entry name" value="COMF OPERON PROTEIN 1"/>
    <property type="match status" value="1"/>
</dbReference>
<dbReference type="PROSITE" id="PS51192">
    <property type="entry name" value="HELICASE_ATP_BIND_1"/>
    <property type="match status" value="1"/>
</dbReference>
<proteinExistence type="predicted"/>
<dbReference type="Pfam" id="PF00271">
    <property type="entry name" value="Helicase_C"/>
    <property type="match status" value="1"/>
</dbReference>
<dbReference type="GO" id="GO:0006310">
    <property type="term" value="P:DNA recombination"/>
    <property type="evidence" value="ECO:0007669"/>
    <property type="project" value="TreeGrafter"/>
</dbReference>
<evidence type="ECO:0000259" key="5">
    <source>
        <dbReference type="PROSITE" id="PS51194"/>
    </source>
</evidence>
<dbReference type="PATRIC" id="fig|1423801.4.peg.2234"/>
<dbReference type="SMART" id="SM00490">
    <property type="entry name" value="HELICc"/>
    <property type="match status" value="1"/>
</dbReference>
<dbReference type="Gene3D" id="3.40.50.300">
    <property type="entry name" value="P-loop containing nucleotide triphosphate hydrolases"/>
    <property type="match status" value="2"/>
</dbReference>